<keyword evidence="4" id="KW-0067">ATP-binding</keyword>
<dbReference type="InterPro" id="IPR002316">
    <property type="entry name" value="Pro-tRNA-ligase_IIa"/>
</dbReference>
<dbReference type="GO" id="GO:0002161">
    <property type="term" value="F:aminoacyl-tRNA deacylase activity"/>
    <property type="evidence" value="ECO:0007669"/>
    <property type="project" value="InterPro"/>
</dbReference>
<evidence type="ECO:0000256" key="4">
    <source>
        <dbReference type="ARBA" id="ARBA00022840"/>
    </source>
</evidence>
<dbReference type="Pfam" id="PF00587">
    <property type="entry name" value="tRNA-synt_2b"/>
    <property type="match status" value="1"/>
</dbReference>
<dbReference type="Gene3D" id="3.30.930.10">
    <property type="entry name" value="Bira Bifunctional Protein, Domain 2"/>
    <property type="match status" value="1"/>
</dbReference>
<evidence type="ECO:0000256" key="1">
    <source>
        <dbReference type="ARBA" id="ARBA00012831"/>
    </source>
</evidence>
<dbReference type="Pfam" id="PF04073">
    <property type="entry name" value="tRNA_edit"/>
    <property type="match status" value="1"/>
</dbReference>
<dbReference type="InterPro" id="IPR002314">
    <property type="entry name" value="aa-tRNA-synt_IIb"/>
</dbReference>
<organism evidence="10">
    <name type="scientific">marine sediment metagenome</name>
    <dbReference type="NCBI Taxonomy" id="412755"/>
    <lineage>
        <taxon>unclassified sequences</taxon>
        <taxon>metagenomes</taxon>
        <taxon>ecological metagenomes</taxon>
    </lineage>
</organism>
<evidence type="ECO:0000259" key="9">
    <source>
        <dbReference type="PROSITE" id="PS50862"/>
    </source>
</evidence>
<dbReference type="SUPFAM" id="SSF55681">
    <property type="entry name" value="Class II aaRS and biotin synthetases"/>
    <property type="match status" value="1"/>
</dbReference>
<dbReference type="InterPro" id="IPR045864">
    <property type="entry name" value="aa-tRNA-synth_II/BPL/LPL"/>
</dbReference>
<dbReference type="InterPro" id="IPR033730">
    <property type="entry name" value="ProRS_core_prok"/>
</dbReference>
<comment type="catalytic activity">
    <reaction evidence="8">
        <text>tRNA(Pro) + L-proline + ATP = L-prolyl-tRNA(Pro) + AMP + diphosphate</text>
        <dbReference type="Rhea" id="RHEA:14305"/>
        <dbReference type="Rhea" id="RHEA-COMP:9700"/>
        <dbReference type="Rhea" id="RHEA-COMP:9702"/>
        <dbReference type="ChEBI" id="CHEBI:30616"/>
        <dbReference type="ChEBI" id="CHEBI:33019"/>
        <dbReference type="ChEBI" id="CHEBI:60039"/>
        <dbReference type="ChEBI" id="CHEBI:78442"/>
        <dbReference type="ChEBI" id="CHEBI:78532"/>
        <dbReference type="ChEBI" id="CHEBI:456215"/>
        <dbReference type="EC" id="6.1.1.15"/>
    </reaction>
</comment>
<dbReference type="InterPro" id="IPR006195">
    <property type="entry name" value="aa-tRNA-synth_II"/>
</dbReference>
<dbReference type="GO" id="GO:0005524">
    <property type="term" value="F:ATP binding"/>
    <property type="evidence" value="ECO:0007669"/>
    <property type="project" value="UniProtKB-KW"/>
</dbReference>
<dbReference type="SUPFAM" id="SSF55826">
    <property type="entry name" value="YbaK/ProRS associated domain"/>
    <property type="match status" value="1"/>
</dbReference>
<evidence type="ECO:0000256" key="5">
    <source>
        <dbReference type="ARBA" id="ARBA00022917"/>
    </source>
</evidence>
<feature type="domain" description="Aminoacyl-transfer RNA synthetases class-II family profile" evidence="9">
    <location>
        <begin position="33"/>
        <end position="212"/>
    </location>
</feature>
<proteinExistence type="predicted"/>
<evidence type="ECO:0000256" key="2">
    <source>
        <dbReference type="ARBA" id="ARBA00022598"/>
    </source>
</evidence>
<dbReference type="InterPro" id="IPR004500">
    <property type="entry name" value="Pro-tRNA-synth_IIa_bac-type"/>
</dbReference>
<dbReference type="EMBL" id="LAZR01020877">
    <property type="protein sequence ID" value="KKL87278.1"/>
    <property type="molecule type" value="Genomic_DNA"/>
</dbReference>
<dbReference type="InterPro" id="IPR036754">
    <property type="entry name" value="YbaK/aa-tRNA-synt-asso_dom_sf"/>
</dbReference>
<evidence type="ECO:0000313" key="10">
    <source>
        <dbReference type="EMBL" id="KKL87278.1"/>
    </source>
</evidence>
<dbReference type="EC" id="6.1.1.15" evidence="1"/>
<dbReference type="PANTHER" id="PTHR42753">
    <property type="entry name" value="MITOCHONDRIAL RIBOSOME PROTEIN L39/PROLYL-TRNA LIGASE FAMILY MEMBER"/>
    <property type="match status" value="1"/>
</dbReference>
<evidence type="ECO:0000256" key="6">
    <source>
        <dbReference type="ARBA" id="ARBA00023146"/>
    </source>
</evidence>
<evidence type="ECO:0000256" key="7">
    <source>
        <dbReference type="ARBA" id="ARBA00029731"/>
    </source>
</evidence>
<keyword evidence="2" id="KW-0436">Ligase</keyword>
<sequence>MRYSKLLIPTIKEVPAEAEIPSHRLMIRAGYIRRLASGTYTYLPLGLRSLRKAERIVREEMDAAGAQEIIMPILQPMELWQRTGRNVDYGETMCRFTDRHGRENVLAPTAEEVVTSLVAAEVQSYKQLPINLYQIRTKFRDEFRPRFGVLRSREFCMKDAYSFDADVEAMEVCYRKMYDAYCRIFDRCGLKYVIVEADSGPIGGSASHEFMVPCETGEDIIVHTQDFSYAANIERAEVDPLTVDEAARGQASAGPAPEDVHTPDVGTIEAVCEFLGTRPAEMIKTLIYSAGEQTIVALIRGDHDSNDSKLASAAGADAAVGYRC</sequence>
<dbReference type="PANTHER" id="PTHR42753:SF2">
    <property type="entry name" value="PROLINE--TRNA LIGASE"/>
    <property type="match status" value="1"/>
</dbReference>
<name>A0A0F9FM05_9ZZZZ</name>
<dbReference type="PROSITE" id="PS50862">
    <property type="entry name" value="AA_TRNA_LIGASE_II"/>
    <property type="match status" value="1"/>
</dbReference>
<dbReference type="CDD" id="cd00779">
    <property type="entry name" value="ProRS_core_prok"/>
    <property type="match status" value="1"/>
</dbReference>
<keyword evidence="3" id="KW-0547">Nucleotide-binding</keyword>
<gene>
    <name evidence="10" type="ORF">LCGC14_1936300</name>
</gene>
<protein>
    <recommendedName>
        <fullName evidence="1">proline--tRNA ligase</fullName>
        <ecNumber evidence="1">6.1.1.15</ecNumber>
    </recommendedName>
    <alternativeName>
        <fullName evidence="7">Prolyl-tRNA synthetase</fullName>
    </alternativeName>
</protein>
<evidence type="ECO:0000256" key="8">
    <source>
        <dbReference type="ARBA" id="ARBA00047671"/>
    </source>
</evidence>
<reference evidence="10" key="1">
    <citation type="journal article" date="2015" name="Nature">
        <title>Complex archaea that bridge the gap between prokaryotes and eukaryotes.</title>
        <authorList>
            <person name="Spang A."/>
            <person name="Saw J.H."/>
            <person name="Jorgensen S.L."/>
            <person name="Zaremba-Niedzwiedzka K."/>
            <person name="Martijn J."/>
            <person name="Lind A.E."/>
            <person name="van Eijk R."/>
            <person name="Schleper C."/>
            <person name="Guy L."/>
            <person name="Ettema T.J."/>
        </authorList>
    </citation>
    <scope>NUCLEOTIDE SEQUENCE</scope>
</reference>
<dbReference type="GO" id="GO:0004827">
    <property type="term" value="F:proline-tRNA ligase activity"/>
    <property type="evidence" value="ECO:0007669"/>
    <property type="project" value="UniProtKB-EC"/>
</dbReference>
<keyword evidence="5" id="KW-0648">Protein biosynthesis</keyword>
<keyword evidence="6" id="KW-0030">Aminoacyl-tRNA synthetase</keyword>
<dbReference type="NCBIfam" id="TIGR00409">
    <property type="entry name" value="proS_fam_II"/>
    <property type="match status" value="1"/>
</dbReference>
<dbReference type="GO" id="GO:0006433">
    <property type="term" value="P:prolyl-tRNA aminoacylation"/>
    <property type="evidence" value="ECO:0007669"/>
    <property type="project" value="InterPro"/>
</dbReference>
<dbReference type="AlphaFoldDB" id="A0A0F9FM05"/>
<dbReference type="PRINTS" id="PR01046">
    <property type="entry name" value="TRNASYNTHPRO"/>
</dbReference>
<dbReference type="GO" id="GO:0005829">
    <property type="term" value="C:cytosol"/>
    <property type="evidence" value="ECO:0007669"/>
    <property type="project" value="TreeGrafter"/>
</dbReference>
<dbReference type="InterPro" id="IPR007214">
    <property type="entry name" value="YbaK/aa-tRNA-synth-assoc-dom"/>
</dbReference>
<accession>A0A0F9FM05</accession>
<dbReference type="InterPro" id="IPR050062">
    <property type="entry name" value="Pro-tRNA_synthetase"/>
</dbReference>
<comment type="caution">
    <text evidence="10">The sequence shown here is derived from an EMBL/GenBank/DDBJ whole genome shotgun (WGS) entry which is preliminary data.</text>
</comment>
<evidence type="ECO:0000256" key="3">
    <source>
        <dbReference type="ARBA" id="ARBA00022741"/>
    </source>
</evidence>
<feature type="non-terminal residue" evidence="10">
    <location>
        <position position="324"/>
    </location>
</feature>